<organism evidence="1 2">
    <name type="scientific">Gymnopilus junonius</name>
    <name type="common">Spectacular rustgill mushroom</name>
    <name type="synonym">Gymnopilus spectabilis subsp. junonius</name>
    <dbReference type="NCBI Taxonomy" id="109634"/>
    <lineage>
        <taxon>Eukaryota</taxon>
        <taxon>Fungi</taxon>
        <taxon>Dikarya</taxon>
        <taxon>Basidiomycota</taxon>
        <taxon>Agaricomycotina</taxon>
        <taxon>Agaricomycetes</taxon>
        <taxon>Agaricomycetidae</taxon>
        <taxon>Agaricales</taxon>
        <taxon>Agaricineae</taxon>
        <taxon>Hymenogastraceae</taxon>
        <taxon>Gymnopilus</taxon>
    </lineage>
</organism>
<dbReference type="AlphaFoldDB" id="A0A9P5NPP3"/>
<gene>
    <name evidence="1" type="ORF">CPB84DRAFT_1010943</name>
</gene>
<comment type="caution">
    <text evidence="1">The sequence shown here is derived from an EMBL/GenBank/DDBJ whole genome shotgun (WGS) entry which is preliminary data.</text>
</comment>
<protein>
    <submittedName>
        <fullName evidence="1">Uncharacterized protein</fullName>
    </submittedName>
</protein>
<dbReference type="OrthoDB" id="2690066at2759"/>
<sequence>MDTNFVFPRPQPAVARPTIVGRSKPAQTISRESNALRASVLDAALELGIGTNPLVADWMFNNALKEEDEEESPSGCVGFWMLLVSFMAGLRPRSQRPYA</sequence>
<name>A0A9P5NPP3_GYMJU</name>
<evidence type="ECO:0000313" key="2">
    <source>
        <dbReference type="Proteomes" id="UP000724874"/>
    </source>
</evidence>
<reference evidence="1" key="1">
    <citation type="submission" date="2020-11" db="EMBL/GenBank/DDBJ databases">
        <authorList>
            <consortium name="DOE Joint Genome Institute"/>
            <person name="Ahrendt S."/>
            <person name="Riley R."/>
            <person name="Andreopoulos W."/>
            <person name="LaButti K."/>
            <person name="Pangilinan J."/>
            <person name="Ruiz-duenas F.J."/>
            <person name="Barrasa J.M."/>
            <person name="Sanchez-Garcia M."/>
            <person name="Camarero S."/>
            <person name="Miyauchi S."/>
            <person name="Serrano A."/>
            <person name="Linde D."/>
            <person name="Babiker R."/>
            <person name="Drula E."/>
            <person name="Ayuso-Fernandez I."/>
            <person name="Pacheco R."/>
            <person name="Padilla G."/>
            <person name="Ferreira P."/>
            <person name="Barriuso J."/>
            <person name="Kellner H."/>
            <person name="Castanera R."/>
            <person name="Alfaro M."/>
            <person name="Ramirez L."/>
            <person name="Pisabarro A.G."/>
            <person name="Kuo A."/>
            <person name="Tritt A."/>
            <person name="Lipzen A."/>
            <person name="He G."/>
            <person name="Yan M."/>
            <person name="Ng V."/>
            <person name="Cullen D."/>
            <person name="Martin F."/>
            <person name="Rosso M.-N."/>
            <person name="Henrissat B."/>
            <person name="Hibbett D."/>
            <person name="Martinez A.T."/>
            <person name="Grigoriev I.V."/>
        </authorList>
    </citation>
    <scope>NUCLEOTIDE SEQUENCE</scope>
    <source>
        <strain evidence="1">AH 44721</strain>
    </source>
</reference>
<evidence type="ECO:0000313" key="1">
    <source>
        <dbReference type="EMBL" id="KAF8900889.1"/>
    </source>
</evidence>
<accession>A0A9P5NPP3</accession>
<dbReference type="EMBL" id="JADNYJ010000045">
    <property type="protein sequence ID" value="KAF8900889.1"/>
    <property type="molecule type" value="Genomic_DNA"/>
</dbReference>
<dbReference type="Proteomes" id="UP000724874">
    <property type="component" value="Unassembled WGS sequence"/>
</dbReference>
<keyword evidence="2" id="KW-1185">Reference proteome</keyword>
<proteinExistence type="predicted"/>